<reference evidence="6 7" key="1">
    <citation type="submission" date="2021-05" db="EMBL/GenBank/DDBJ databases">
        <title>Direct Submission.</title>
        <authorList>
            <person name="Li K."/>
            <person name="Gao J."/>
        </authorList>
    </citation>
    <scope>NUCLEOTIDE SEQUENCE [LARGE SCALE GENOMIC DNA]</scope>
    <source>
        <strain evidence="6 7">Mg02</strain>
    </source>
</reference>
<keyword evidence="7" id="KW-1185">Reference proteome</keyword>
<dbReference type="PANTHER" id="PTHR30346">
    <property type="entry name" value="TRANSCRIPTIONAL DUAL REGULATOR HCAR-RELATED"/>
    <property type="match status" value="1"/>
</dbReference>
<dbReference type="SUPFAM" id="SSF53850">
    <property type="entry name" value="Periplasmic binding protein-like II"/>
    <property type="match status" value="1"/>
</dbReference>
<dbReference type="Pfam" id="PF00126">
    <property type="entry name" value="HTH_1"/>
    <property type="match status" value="1"/>
</dbReference>
<dbReference type="EMBL" id="CP074133">
    <property type="protein sequence ID" value="QUX24426.1"/>
    <property type="molecule type" value="Genomic_DNA"/>
</dbReference>
<keyword evidence="2" id="KW-0805">Transcription regulation</keyword>
<evidence type="ECO:0000256" key="2">
    <source>
        <dbReference type="ARBA" id="ARBA00023015"/>
    </source>
</evidence>
<proteinExistence type="inferred from homology"/>
<evidence type="ECO:0000313" key="7">
    <source>
        <dbReference type="Proteomes" id="UP000676079"/>
    </source>
</evidence>
<organism evidence="6 7">
    <name type="scientific">Nocardiopsis changdeensis</name>
    <dbReference type="NCBI Taxonomy" id="2831969"/>
    <lineage>
        <taxon>Bacteria</taxon>
        <taxon>Bacillati</taxon>
        <taxon>Actinomycetota</taxon>
        <taxon>Actinomycetes</taxon>
        <taxon>Streptosporangiales</taxon>
        <taxon>Nocardiopsidaceae</taxon>
        <taxon>Nocardiopsis</taxon>
    </lineage>
</organism>
<keyword evidence="4" id="KW-0804">Transcription</keyword>
<dbReference type="InterPro" id="IPR005119">
    <property type="entry name" value="LysR_subst-bd"/>
</dbReference>
<dbReference type="InterPro" id="IPR000847">
    <property type="entry name" value="LysR_HTH_N"/>
</dbReference>
<dbReference type="PROSITE" id="PS50931">
    <property type="entry name" value="HTH_LYSR"/>
    <property type="match status" value="1"/>
</dbReference>
<dbReference type="RefSeq" id="WP_220559843.1">
    <property type="nucleotide sequence ID" value="NZ_CP074133.1"/>
</dbReference>
<evidence type="ECO:0000256" key="4">
    <source>
        <dbReference type="ARBA" id="ARBA00023163"/>
    </source>
</evidence>
<name>A0ABX8BUD6_9ACTN</name>
<evidence type="ECO:0000256" key="3">
    <source>
        <dbReference type="ARBA" id="ARBA00023125"/>
    </source>
</evidence>
<evidence type="ECO:0000256" key="1">
    <source>
        <dbReference type="ARBA" id="ARBA00009437"/>
    </source>
</evidence>
<dbReference type="Gene3D" id="3.40.190.10">
    <property type="entry name" value="Periplasmic binding protein-like II"/>
    <property type="match status" value="2"/>
</dbReference>
<dbReference type="Pfam" id="PF03466">
    <property type="entry name" value="LysR_substrate"/>
    <property type="match status" value="1"/>
</dbReference>
<sequence length="308" mass="32809">MDIEAVRTFVAVAETGRFQDAAADLRVTQQAASKRVANLERSLGAVLFTRTAGGARLTPEGRAFLPHARGVLRAVEHAAASVRPGRRALRVDVLSRRIAPGAALHRFHLDHPDTGLDVVSLPNAGAGAAVTELLAGRIDATFRAVADPPAGVTAERALDDPLQLLTGPRHPLAGAGMLRPADLAGYRIRIPGIRPGTEWADYYDALAEEFGLGIDARGPDFGSDALLDAIAESATVATLVCAGDRYVWPDSCGLRRIPLADPVPVYPHSLLFRTGDPHPALDLLRRHLAARRTVPPGPVWEPPGRRVP</sequence>
<feature type="domain" description="HTH lysR-type" evidence="5">
    <location>
        <begin position="1"/>
        <end position="58"/>
    </location>
</feature>
<gene>
    <name evidence="6" type="ORF">KGD84_09205</name>
</gene>
<dbReference type="InterPro" id="IPR036390">
    <property type="entry name" value="WH_DNA-bd_sf"/>
</dbReference>
<dbReference type="Proteomes" id="UP000676079">
    <property type="component" value="Chromosome"/>
</dbReference>
<evidence type="ECO:0000259" key="5">
    <source>
        <dbReference type="PROSITE" id="PS50931"/>
    </source>
</evidence>
<accession>A0ABX8BUD6</accession>
<comment type="similarity">
    <text evidence="1">Belongs to the LysR transcriptional regulatory family.</text>
</comment>
<dbReference type="Gene3D" id="1.10.10.10">
    <property type="entry name" value="Winged helix-like DNA-binding domain superfamily/Winged helix DNA-binding domain"/>
    <property type="match status" value="1"/>
</dbReference>
<evidence type="ECO:0000313" key="6">
    <source>
        <dbReference type="EMBL" id="QUX24426.1"/>
    </source>
</evidence>
<dbReference type="PRINTS" id="PR00039">
    <property type="entry name" value="HTHLYSR"/>
</dbReference>
<keyword evidence="3" id="KW-0238">DNA-binding</keyword>
<dbReference type="SUPFAM" id="SSF46785">
    <property type="entry name" value="Winged helix' DNA-binding domain"/>
    <property type="match status" value="1"/>
</dbReference>
<dbReference type="PANTHER" id="PTHR30346:SF0">
    <property type="entry name" value="HCA OPERON TRANSCRIPTIONAL ACTIVATOR HCAR"/>
    <property type="match status" value="1"/>
</dbReference>
<protein>
    <submittedName>
        <fullName evidence="6">LysR family transcriptional regulator</fullName>
    </submittedName>
</protein>
<dbReference type="InterPro" id="IPR036388">
    <property type="entry name" value="WH-like_DNA-bd_sf"/>
</dbReference>